<dbReference type="PANTHER" id="PTHR21085">
    <property type="entry name" value="CHORISMATE SYNTHASE"/>
    <property type="match status" value="1"/>
</dbReference>
<evidence type="ECO:0000256" key="5">
    <source>
        <dbReference type="ARBA" id="ARBA00022630"/>
    </source>
</evidence>
<dbReference type="Gene3D" id="3.60.150.10">
    <property type="entry name" value="Chorismate synthase AroC"/>
    <property type="match status" value="1"/>
</dbReference>
<evidence type="ECO:0000313" key="14">
    <source>
        <dbReference type="Proteomes" id="UP000013307"/>
    </source>
</evidence>
<dbReference type="EC" id="4.2.3.5" evidence="3 11"/>
<name>N0BCX7_9EURY</name>
<keyword evidence="10 11" id="KW-0456">Lyase</keyword>
<dbReference type="PROSITE" id="PS00788">
    <property type="entry name" value="CHORISMATE_SYNTHASE_2"/>
    <property type="match status" value="1"/>
</dbReference>
<keyword evidence="6 11" id="KW-0288">FMN</keyword>
<evidence type="ECO:0000256" key="3">
    <source>
        <dbReference type="ARBA" id="ARBA00013036"/>
    </source>
</evidence>
<evidence type="ECO:0000256" key="1">
    <source>
        <dbReference type="ARBA" id="ARBA00005044"/>
    </source>
</evidence>
<evidence type="ECO:0000256" key="10">
    <source>
        <dbReference type="ARBA" id="ARBA00023239"/>
    </source>
</evidence>
<evidence type="ECO:0000256" key="2">
    <source>
        <dbReference type="ARBA" id="ARBA00008014"/>
    </source>
</evidence>
<evidence type="ECO:0000256" key="8">
    <source>
        <dbReference type="ARBA" id="ARBA00022857"/>
    </source>
</evidence>
<dbReference type="GO" id="GO:0009423">
    <property type="term" value="P:chorismate biosynthetic process"/>
    <property type="evidence" value="ECO:0007669"/>
    <property type="project" value="UniProtKB-UniRule"/>
</dbReference>
<reference evidence="13 14" key="1">
    <citation type="journal article" date="2013" name="Genome Announc.">
        <title>Complete Genome Sequence of the Thermophilic and Facultatively Chemolithoautotrophic Sulfate Reducer Archaeoglobus sulfaticallidus Strain PM70-1T.</title>
        <authorList>
            <person name="Stokke R."/>
            <person name="Hocking W.P."/>
            <person name="Steinsbu B.O."/>
            <person name="Steen I.H."/>
        </authorList>
    </citation>
    <scope>NUCLEOTIDE SEQUENCE [LARGE SCALE GENOMIC DNA]</scope>
    <source>
        <strain evidence="13">PM70-1</strain>
    </source>
</reference>
<feature type="binding site" evidence="11">
    <location>
        <position position="46"/>
    </location>
    <ligand>
        <name>NADP(+)</name>
        <dbReference type="ChEBI" id="CHEBI:58349"/>
    </ligand>
</feature>
<dbReference type="KEGG" id="ast:Asulf_00861"/>
<dbReference type="eggNOG" id="arCOG04133">
    <property type="taxonomic scope" value="Archaea"/>
</dbReference>
<dbReference type="AlphaFoldDB" id="N0BCX7"/>
<dbReference type="PIRSF" id="PIRSF001456">
    <property type="entry name" value="Chorismate_synth"/>
    <property type="match status" value="1"/>
</dbReference>
<dbReference type="InterPro" id="IPR020541">
    <property type="entry name" value="Chorismate_synthase_CS"/>
</dbReference>
<comment type="catalytic activity">
    <reaction evidence="11 12">
        <text>5-O-(1-carboxyvinyl)-3-phosphoshikimate = chorismate + phosphate</text>
        <dbReference type="Rhea" id="RHEA:21020"/>
        <dbReference type="ChEBI" id="CHEBI:29748"/>
        <dbReference type="ChEBI" id="CHEBI:43474"/>
        <dbReference type="ChEBI" id="CHEBI:57701"/>
        <dbReference type="EC" id="4.2.3.5"/>
    </reaction>
</comment>
<comment type="similarity">
    <text evidence="2 11 12">Belongs to the chorismate synthase family.</text>
</comment>
<dbReference type="GO" id="GO:0009073">
    <property type="term" value="P:aromatic amino acid family biosynthetic process"/>
    <property type="evidence" value="ECO:0007669"/>
    <property type="project" value="UniProtKB-KW"/>
</dbReference>
<feature type="binding site" evidence="11">
    <location>
        <begin position="299"/>
        <end position="303"/>
    </location>
    <ligand>
        <name>FMN</name>
        <dbReference type="ChEBI" id="CHEBI:58210"/>
    </ligand>
</feature>
<dbReference type="HAMAP" id="MF_00300">
    <property type="entry name" value="Chorismate_synth"/>
    <property type="match status" value="1"/>
</dbReference>
<dbReference type="InterPro" id="IPR000453">
    <property type="entry name" value="Chorismate_synth"/>
</dbReference>
<gene>
    <name evidence="11" type="primary">aroC</name>
    <name evidence="13" type="ORF">Asulf_00861</name>
</gene>
<proteinExistence type="inferred from homology"/>
<dbReference type="FunFam" id="3.60.150.10:FF:000002">
    <property type="entry name" value="Chorismate synthase"/>
    <property type="match status" value="1"/>
</dbReference>
<dbReference type="InterPro" id="IPR035904">
    <property type="entry name" value="Chorismate_synth_AroC_sf"/>
</dbReference>
<dbReference type="CDD" id="cd07304">
    <property type="entry name" value="Chorismate_synthase"/>
    <property type="match status" value="1"/>
</dbReference>
<comment type="pathway">
    <text evidence="1 11 12">Metabolic intermediate biosynthesis; chorismate biosynthesis; chorismate from D-erythrose 4-phosphate and phosphoenolpyruvate: step 7/7.</text>
</comment>
<dbReference type="NCBIfam" id="NF003793">
    <property type="entry name" value="PRK05382.1"/>
    <property type="match status" value="1"/>
</dbReference>
<keyword evidence="7 11" id="KW-0274">FAD</keyword>
<comment type="caution">
    <text evidence="11">Lacks conserved residue(s) required for the propagation of feature annotation.</text>
</comment>
<feature type="binding site" evidence="11">
    <location>
        <position position="284"/>
    </location>
    <ligand>
        <name>FMN</name>
        <dbReference type="ChEBI" id="CHEBI:58210"/>
    </ligand>
</feature>
<keyword evidence="9 11" id="KW-0057">Aromatic amino acid biosynthesis</keyword>
<evidence type="ECO:0000256" key="4">
    <source>
        <dbReference type="ARBA" id="ARBA00022605"/>
    </source>
</evidence>
<comment type="cofactor">
    <cofactor evidence="11 12">
        <name>FMNH2</name>
        <dbReference type="ChEBI" id="CHEBI:57618"/>
    </cofactor>
    <text evidence="11 12">Reduced FMN (FMNH(2)).</text>
</comment>
<dbReference type="SUPFAM" id="SSF103263">
    <property type="entry name" value="Chorismate synthase, AroC"/>
    <property type="match status" value="1"/>
</dbReference>
<protein>
    <recommendedName>
        <fullName evidence="3 11">Chorismate synthase</fullName>
        <shortName evidence="11">CS</shortName>
        <ecNumber evidence="3 11">4.2.3.5</ecNumber>
    </recommendedName>
    <alternativeName>
        <fullName evidence="11">5-enolpyruvylshikimate-3-phosphate phospholyase</fullName>
    </alternativeName>
</protein>
<evidence type="ECO:0000256" key="6">
    <source>
        <dbReference type="ARBA" id="ARBA00022643"/>
    </source>
</evidence>
<dbReference type="UniPathway" id="UPA00053">
    <property type="reaction ID" value="UER00090"/>
</dbReference>
<comment type="function">
    <text evidence="11">Catalyzes the anti-1,4-elimination of the C-3 phosphate and the C-6 proR hydrogen from 5-enolpyruvylshikimate-3-phosphate (EPSP) to yield chorismate, which is the branch point compound that serves as the starting substrate for the three terminal pathways of aromatic amino acid biosynthesis. This reaction introduces a second double bond into the aromatic ring system.</text>
</comment>
<feature type="binding site" evidence="11">
    <location>
        <position position="51"/>
    </location>
    <ligand>
        <name>NADP(+)</name>
        <dbReference type="ChEBI" id="CHEBI:58349"/>
    </ligand>
</feature>
<evidence type="ECO:0000313" key="13">
    <source>
        <dbReference type="EMBL" id="AGK60868.1"/>
    </source>
</evidence>
<dbReference type="PROSITE" id="PS00789">
    <property type="entry name" value="CHORISMATE_SYNTHASE_3"/>
    <property type="match status" value="1"/>
</dbReference>
<dbReference type="RefSeq" id="WP_015590466.1">
    <property type="nucleotide sequence ID" value="NC_021169.1"/>
</dbReference>
<accession>N0BCX7</accession>
<sequence>MNTFGRIFRITTWGESHGKAVGCVIDGCPSNLKLSEEDIQRELDRRKPGKKLTSKRMEEDRVEILSGVFEGKTTGAPISMIVYNRDVRSEHYVKLKNTPRPGHADLTYFLKYRHRDWRGGGRSSARETVGRVAGGAVAKKLINAFGINVLGYAIEVAGIRWERDSDDYHEVFQRAERSPLRIPDESVSERAEERVVELMKEGDSAGGVVEIVATNVPPGLGEPVFDKLSARLAYAVMGVPAVKGVEIGSGFRLAKMKGSESNDPIVIRDGKVRLEKNDCGGILGGISVGETIIVRCAIKPTPSISKRQRTVDIEKMEEVEIEITGRHDPCIVPRAVPVLESMVALTLADFMILQGLIPKSLSE</sequence>
<dbReference type="OrthoDB" id="33049at2157"/>
<dbReference type="GeneID" id="15392502"/>
<dbReference type="GO" id="GO:0008652">
    <property type="term" value="P:amino acid biosynthetic process"/>
    <property type="evidence" value="ECO:0007669"/>
    <property type="project" value="UniProtKB-KW"/>
</dbReference>
<evidence type="ECO:0000256" key="11">
    <source>
        <dbReference type="HAMAP-Rule" id="MF_00300"/>
    </source>
</evidence>
<dbReference type="STRING" id="387631.Asulf_00861"/>
<dbReference type="HOGENOM" id="CLU_034547_0_0_2"/>
<organism evidence="13 14">
    <name type="scientific">Archaeoglobus sulfaticallidus PM70-1</name>
    <dbReference type="NCBI Taxonomy" id="387631"/>
    <lineage>
        <taxon>Archaea</taxon>
        <taxon>Methanobacteriati</taxon>
        <taxon>Methanobacteriota</taxon>
        <taxon>Archaeoglobi</taxon>
        <taxon>Archaeoglobales</taxon>
        <taxon>Archaeoglobaceae</taxon>
        <taxon>Archaeoglobus</taxon>
    </lineage>
</organism>
<keyword evidence="4 11" id="KW-0028">Amino-acid biosynthesis</keyword>
<dbReference type="GO" id="GO:0005829">
    <property type="term" value="C:cytosol"/>
    <property type="evidence" value="ECO:0007669"/>
    <property type="project" value="TreeGrafter"/>
</dbReference>
<dbReference type="PROSITE" id="PS00787">
    <property type="entry name" value="CHORISMATE_SYNTHASE_1"/>
    <property type="match status" value="1"/>
</dbReference>
<dbReference type="GO" id="GO:0010181">
    <property type="term" value="F:FMN binding"/>
    <property type="evidence" value="ECO:0007669"/>
    <property type="project" value="TreeGrafter"/>
</dbReference>
<feature type="binding site" evidence="11">
    <location>
        <begin position="122"/>
        <end position="124"/>
    </location>
    <ligand>
        <name>FMN</name>
        <dbReference type="ChEBI" id="CHEBI:58210"/>
    </ligand>
</feature>
<evidence type="ECO:0000256" key="7">
    <source>
        <dbReference type="ARBA" id="ARBA00022827"/>
    </source>
</evidence>
<feature type="binding site" evidence="11">
    <location>
        <position position="326"/>
    </location>
    <ligand>
        <name>FMN</name>
        <dbReference type="ChEBI" id="CHEBI:58210"/>
    </ligand>
</feature>
<dbReference type="NCBIfam" id="TIGR00033">
    <property type="entry name" value="aroC"/>
    <property type="match status" value="1"/>
</dbReference>
<dbReference type="Proteomes" id="UP000013307">
    <property type="component" value="Chromosome"/>
</dbReference>
<dbReference type="PANTHER" id="PTHR21085:SF0">
    <property type="entry name" value="CHORISMATE SYNTHASE"/>
    <property type="match status" value="1"/>
</dbReference>
<dbReference type="EMBL" id="CP005290">
    <property type="protein sequence ID" value="AGK60868.1"/>
    <property type="molecule type" value="Genomic_DNA"/>
</dbReference>
<dbReference type="Pfam" id="PF01264">
    <property type="entry name" value="Chorismate_synt"/>
    <property type="match status" value="1"/>
</dbReference>
<dbReference type="GO" id="GO:0004107">
    <property type="term" value="F:chorismate synthase activity"/>
    <property type="evidence" value="ECO:0007669"/>
    <property type="project" value="UniProtKB-UniRule"/>
</dbReference>
<keyword evidence="14" id="KW-1185">Reference proteome</keyword>
<keyword evidence="8 11" id="KW-0521">NADP</keyword>
<keyword evidence="5 11" id="KW-0285">Flavoprotein</keyword>
<evidence type="ECO:0000256" key="9">
    <source>
        <dbReference type="ARBA" id="ARBA00023141"/>
    </source>
</evidence>
<evidence type="ECO:0000256" key="12">
    <source>
        <dbReference type="RuleBase" id="RU000605"/>
    </source>
</evidence>